<dbReference type="Pfam" id="PF01494">
    <property type="entry name" value="FAD_binding_3"/>
    <property type="match status" value="1"/>
</dbReference>
<dbReference type="InterPro" id="IPR002938">
    <property type="entry name" value="FAD-bd"/>
</dbReference>
<dbReference type="GO" id="GO:0071949">
    <property type="term" value="F:FAD binding"/>
    <property type="evidence" value="ECO:0007669"/>
    <property type="project" value="InterPro"/>
</dbReference>
<evidence type="ECO:0000259" key="3">
    <source>
        <dbReference type="Pfam" id="PF01494"/>
    </source>
</evidence>
<dbReference type="Proteomes" id="UP000475214">
    <property type="component" value="Unassembled WGS sequence"/>
</dbReference>
<gene>
    <name evidence="4" type="ORF">G1H10_06810</name>
</gene>
<dbReference type="Gene3D" id="3.30.9.20">
    <property type="match status" value="1"/>
</dbReference>
<dbReference type="SUPFAM" id="SSF51905">
    <property type="entry name" value="FAD/NAD(P)-binding domain"/>
    <property type="match status" value="1"/>
</dbReference>
<dbReference type="InterPro" id="IPR036188">
    <property type="entry name" value="FAD/NAD-bd_sf"/>
</dbReference>
<sequence length="348" mass="38433">MLAESDRRYDITVVERGRPAERPGFGITLREEGLSFLDLGTMISGVHLQGRAFWKGGAAVVDLPNPASTHLICFSRAAFVNALTKRCIDADVEIRYGCDGATLSDTYLEDFDLVVGADGADSAVRRRYETDFKPEIGYGANRYGWFGVDTAFEKLTIMLPEDGTMLGWAYKYSAGRSTFIVECTETRFRSNHFDELSAEDTARRLGEIFATELGEGSVACGDAARWMRFGTITNTRLRHRNVVLIGDAAHTTHFSQGVGTMFAFDDVLALQSALDQHHAIVDALDAYEALQQPKIAEYQEIATASMRWSEKLLDCAERGDDACVSNLIAQRWPDNAVPPGPMNSGDRM</sequence>
<name>A0A6L9S425_9ACTN</name>
<protein>
    <recommendedName>
        <fullName evidence="3">FAD-binding domain-containing protein</fullName>
    </recommendedName>
</protein>
<dbReference type="AlphaFoldDB" id="A0A6L9S425"/>
<dbReference type="EMBL" id="JAAGOA010000004">
    <property type="protein sequence ID" value="NED99875.1"/>
    <property type="molecule type" value="Genomic_DNA"/>
</dbReference>
<proteinExistence type="predicted"/>
<comment type="caution">
    <text evidence="4">The sequence shown here is derived from an EMBL/GenBank/DDBJ whole genome shotgun (WGS) entry which is preliminary data.</text>
</comment>
<keyword evidence="2" id="KW-0520">NAD</keyword>
<dbReference type="GO" id="GO:0016491">
    <property type="term" value="F:oxidoreductase activity"/>
    <property type="evidence" value="ECO:0007669"/>
    <property type="project" value="UniProtKB-KW"/>
</dbReference>
<keyword evidence="1" id="KW-0560">Oxidoreductase</keyword>
<keyword evidence="5" id="KW-1185">Reference proteome</keyword>
<reference evidence="4 5" key="1">
    <citation type="submission" date="2020-02" db="EMBL/GenBank/DDBJ databases">
        <authorList>
            <person name="Li X.-J."/>
            <person name="Han X.-M."/>
        </authorList>
    </citation>
    <scope>NUCLEOTIDE SEQUENCE [LARGE SCALE GENOMIC DNA]</scope>
    <source>
        <strain evidence="4 5">CCTCC AB 2017055</strain>
    </source>
</reference>
<dbReference type="InterPro" id="IPR050631">
    <property type="entry name" value="PheA/TfdB_FAD_monoxygenase"/>
</dbReference>
<evidence type="ECO:0000256" key="2">
    <source>
        <dbReference type="ARBA" id="ARBA00023027"/>
    </source>
</evidence>
<accession>A0A6L9S425</accession>
<organism evidence="4 5">
    <name type="scientific">Phytoactinopolyspora halotolerans</name>
    <dbReference type="NCBI Taxonomy" id="1981512"/>
    <lineage>
        <taxon>Bacteria</taxon>
        <taxon>Bacillati</taxon>
        <taxon>Actinomycetota</taxon>
        <taxon>Actinomycetes</taxon>
        <taxon>Jiangellales</taxon>
        <taxon>Jiangellaceae</taxon>
        <taxon>Phytoactinopolyspora</taxon>
    </lineage>
</organism>
<evidence type="ECO:0000313" key="5">
    <source>
        <dbReference type="Proteomes" id="UP000475214"/>
    </source>
</evidence>
<evidence type="ECO:0000313" key="4">
    <source>
        <dbReference type="EMBL" id="NED99875.1"/>
    </source>
</evidence>
<dbReference type="PANTHER" id="PTHR43476:SF4">
    <property type="entry name" value="BLR0106 PROTEIN"/>
    <property type="match status" value="1"/>
</dbReference>
<dbReference type="PANTHER" id="PTHR43476">
    <property type="entry name" value="3-(3-HYDROXY-PHENYL)PROPIONATE/3-HYDROXYCINNAMIC ACID HYDROXYLASE"/>
    <property type="match status" value="1"/>
</dbReference>
<dbReference type="Gene3D" id="3.50.50.60">
    <property type="entry name" value="FAD/NAD(P)-binding domain"/>
    <property type="match status" value="1"/>
</dbReference>
<feature type="domain" description="FAD-binding" evidence="3">
    <location>
        <begin position="112"/>
        <end position="290"/>
    </location>
</feature>
<evidence type="ECO:0000256" key="1">
    <source>
        <dbReference type="ARBA" id="ARBA00023002"/>
    </source>
</evidence>